<feature type="compositionally biased region" description="Basic residues" evidence="1">
    <location>
        <begin position="44"/>
        <end position="53"/>
    </location>
</feature>
<gene>
    <name evidence="2" type="ORF">CAUJ_LOCUS15580</name>
</gene>
<organism evidence="2 3">
    <name type="scientific">Caenorhabditis auriculariae</name>
    <dbReference type="NCBI Taxonomy" id="2777116"/>
    <lineage>
        <taxon>Eukaryota</taxon>
        <taxon>Metazoa</taxon>
        <taxon>Ecdysozoa</taxon>
        <taxon>Nematoda</taxon>
        <taxon>Chromadorea</taxon>
        <taxon>Rhabditida</taxon>
        <taxon>Rhabditina</taxon>
        <taxon>Rhabditomorpha</taxon>
        <taxon>Rhabditoidea</taxon>
        <taxon>Rhabditidae</taxon>
        <taxon>Peloderinae</taxon>
        <taxon>Caenorhabditis</taxon>
    </lineage>
</organism>
<name>A0A8S1HYF1_9PELO</name>
<accession>A0A8S1HYF1</accession>
<comment type="caution">
    <text evidence="2">The sequence shown here is derived from an EMBL/GenBank/DDBJ whole genome shotgun (WGS) entry which is preliminary data.</text>
</comment>
<keyword evidence="3" id="KW-1185">Reference proteome</keyword>
<feature type="compositionally biased region" description="Basic and acidic residues" evidence="1">
    <location>
        <begin position="126"/>
        <end position="137"/>
    </location>
</feature>
<feature type="region of interest" description="Disordered" evidence="1">
    <location>
        <begin position="44"/>
        <end position="148"/>
    </location>
</feature>
<feature type="compositionally biased region" description="Low complexity" evidence="1">
    <location>
        <begin position="75"/>
        <end position="85"/>
    </location>
</feature>
<evidence type="ECO:0000313" key="2">
    <source>
        <dbReference type="EMBL" id="CAD6199680.1"/>
    </source>
</evidence>
<sequence length="168" mass="19479">MNQRKNKRYKVHFTVLTIKCWIFSFRKFSYSSLRYSCLQSVAAQKRKRSKRASRNREIIMESCAKPKQRGRQRAQSRQPQSQRRGTPGADVQAMLVMTPSKTALQNAPKEEVKKTSQEVASAEKVGSAKEEKKKKEDDDPEATAQHLTRCRDYTPAILKQYDHLFDLL</sequence>
<reference evidence="2" key="1">
    <citation type="submission" date="2020-10" db="EMBL/GenBank/DDBJ databases">
        <authorList>
            <person name="Kikuchi T."/>
        </authorList>
    </citation>
    <scope>NUCLEOTIDE SEQUENCE</scope>
    <source>
        <strain evidence="2">NKZ352</strain>
    </source>
</reference>
<evidence type="ECO:0000313" key="3">
    <source>
        <dbReference type="Proteomes" id="UP000835052"/>
    </source>
</evidence>
<dbReference type="AlphaFoldDB" id="A0A8S1HYF1"/>
<proteinExistence type="predicted"/>
<dbReference type="Proteomes" id="UP000835052">
    <property type="component" value="Unassembled WGS sequence"/>
</dbReference>
<protein>
    <submittedName>
        <fullName evidence="2">Uncharacterized protein</fullName>
    </submittedName>
</protein>
<dbReference type="EMBL" id="CAJGYM010000194">
    <property type="protein sequence ID" value="CAD6199680.1"/>
    <property type="molecule type" value="Genomic_DNA"/>
</dbReference>
<evidence type="ECO:0000256" key="1">
    <source>
        <dbReference type="SAM" id="MobiDB-lite"/>
    </source>
</evidence>